<accession>A0A1L8WS22</accession>
<dbReference type="AlphaFoldDB" id="A0A1L8WS22"/>
<dbReference type="PIRSF" id="PIRSF006276">
    <property type="entry name" value="UspA"/>
    <property type="match status" value="1"/>
</dbReference>
<comment type="similarity">
    <text evidence="1">Belongs to the universal stress protein A family.</text>
</comment>
<dbReference type="EMBL" id="JXLB01000001">
    <property type="protein sequence ID" value="OJG83824.1"/>
    <property type="molecule type" value="Genomic_DNA"/>
</dbReference>
<protein>
    <submittedName>
        <fullName evidence="3">Universal stress protein</fullName>
    </submittedName>
</protein>
<dbReference type="STRING" id="150033.RV14_GL000001"/>
<keyword evidence="4" id="KW-1185">Reference proteome</keyword>
<dbReference type="InterPro" id="IPR014729">
    <property type="entry name" value="Rossmann-like_a/b/a_fold"/>
</dbReference>
<dbReference type="PANTHER" id="PTHR46268:SF6">
    <property type="entry name" value="UNIVERSAL STRESS PROTEIN UP12"/>
    <property type="match status" value="1"/>
</dbReference>
<name>A0A1L8WS22_9ENTE</name>
<proteinExistence type="inferred from homology"/>
<sequence length="167" mass="18566">MNSVIFSKFFKKCYNKWKVGGDKMSQIYQKIMVAVDGSKQSEQAFLKALDLAKENKSSLWIISIINKVELTHSAYAFSKIYAEEKQKIEVEMLKKIHDAKEYGLMDIHAIVETGDPRHLIGTIFPEQEAIDLIVMGATGKGALQQALVGSTASYVVAHAPCSVLVIK</sequence>
<dbReference type="PRINTS" id="PR01438">
    <property type="entry name" value="UNVRSLSTRESS"/>
</dbReference>
<dbReference type="InterPro" id="IPR006016">
    <property type="entry name" value="UspA"/>
</dbReference>
<organism evidence="3 4">
    <name type="scientific">Enterococcus ratti</name>
    <dbReference type="NCBI Taxonomy" id="150033"/>
    <lineage>
        <taxon>Bacteria</taxon>
        <taxon>Bacillati</taxon>
        <taxon>Bacillota</taxon>
        <taxon>Bacilli</taxon>
        <taxon>Lactobacillales</taxon>
        <taxon>Enterococcaceae</taxon>
        <taxon>Enterococcus</taxon>
    </lineage>
</organism>
<dbReference type="Gene3D" id="3.40.50.620">
    <property type="entry name" value="HUPs"/>
    <property type="match status" value="1"/>
</dbReference>
<evidence type="ECO:0000313" key="3">
    <source>
        <dbReference type="EMBL" id="OJG83824.1"/>
    </source>
</evidence>
<dbReference type="InterPro" id="IPR006015">
    <property type="entry name" value="Universal_stress_UspA"/>
</dbReference>
<gene>
    <name evidence="3" type="ORF">RV14_GL000001</name>
</gene>
<dbReference type="CDD" id="cd00293">
    <property type="entry name" value="USP-like"/>
    <property type="match status" value="1"/>
</dbReference>
<dbReference type="Pfam" id="PF00582">
    <property type="entry name" value="Usp"/>
    <property type="match status" value="1"/>
</dbReference>
<evidence type="ECO:0000256" key="1">
    <source>
        <dbReference type="ARBA" id="ARBA00008791"/>
    </source>
</evidence>
<dbReference type="Proteomes" id="UP000182152">
    <property type="component" value="Unassembled WGS sequence"/>
</dbReference>
<feature type="domain" description="UspA" evidence="2">
    <location>
        <begin position="28"/>
        <end position="167"/>
    </location>
</feature>
<reference evidence="3 4" key="1">
    <citation type="submission" date="2014-12" db="EMBL/GenBank/DDBJ databases">
        <title>Draft genome sequences of 29 type strains of Enterococci.</title>
        <authorList>
            <person name="Zhong Z."/>
            <person name="Sun Z."/>
            <person name="Liu W."/>
            <person name="Zhang W."/>
            <person name="Zhang H."/>
        </authorList>
    </citation>
    <scope>NUCLEOTIDE SEQUENCE [LARGE SCALE GENOMIC DNA]</scope>
    <source>
        <strain evidence="3 4">DSM 15687</strain>
    </source>
</reference>
<comment type="caution">
    <text evidence="3">The sequence shown here is derived from an EMBL/GenBank/DDBJ whole genome shotgun (WGS) entry which is preliminary data.</text>
</comment>
<evidence type="ECO:0000259" key="2">
    <source>
        <dbReference type="Pfam" id="PF00582"/>
    </source>
</evidence>
<evidence type="ECO:0000313" key="4">
    <source>
        <dbReference type="Proteomes" id="UP000182152"/>
    </source>
</evidence>
<dbReference type="SUPFAM" id="SSF52402">
    <property type="entry name" value="Adenine nucleotide alpha hydrolases-like"/>
    <property type="match status" value="1"/>
</dbReference>
<dbReference type="PANTHER" id="PTHR46268">
    <property type="entry name" value="STRESS RESPONSE PROTEIN NHAX"/>
    <property type="match status" value="1"/>
</dbReference>